<dbReference type="NCBIfam" id="TIGR03369">
    <property type="entry name" value="cellulose_bcsE"/>
    <property type="match status" value="1"/>
</dbReference>
<dbReference type="InterPro" id="IPR017745">
    <property type="entry name" value="BcsE"/>
</dbReference>
<accession>A0A5E7AYJ4</accession>
<evidence type="ECO:0000313" key="3">
    <source>
        <dbReference type="Proteomes" id="UP000337909"/>
    </source>
</evidence>
<dbReference type="EMBL" id="CABVHQ010000009">
    <property type="protein sequence ID" value="VVN83909.1"/>
    <property type="molecule type" value="Genomic_DNA"/>
</dbReference>
<reference evidence="2 3" key="1">
    <citation type="submission" date="2019-09" db="EMBL/GenBank/DDBJ databases">
        <authorList>
            <person name="Chandra G."/>
            <person name="Truman W A."/>
        </authorList>
    </citation>
    <scope>NUCLEOTIDE SEQUENCE [LARGE SCALE GENOMIC DNA]</scope>
    <source>
        <strain evidence="2">PS691</strain>
    </source>
</reference>
<evidence type="ECO:0000256" key="1">
    <source>
        <dbReference type="NCBIfam" id="TIGR03369"/>
    </source>
</evidence>
<name>A0A5E7AYJ4_PSEFL</name>
<evidence type="ECO:0000313" key="2">
    <source>
        <dbReference type="EMBL" id="VVN83909.1"/>
    </source>
</evidence>
<dbReference type="AlphaFoldDB" id="A0A5E7AYJ4"/>
<dbReference type="Proteomes" id="UP000337909">
    <property type="component" value="Unassembled WGS sequence"/>
</dbReference>
<dbReference type="Pfam" id="PF10995">
    <property type="entry name" value="CBP_BcsE"/>
    <property type="match status" value="1"/>
</dbReference>
<dbReference type="GO" id="GO:0035438">
    <property type="term" value="F:cyclic-di-GMP binding"/>
    <property type="evidence" value="ECO:0007669"/>
    <property type="project" value="InterPro"/>
</dbReference>
<sequence length="513" mass="57753">MSHVSLGIRHLQDEQVLLRQGGLYWVSVDLNSDAEALALQFLSALPQTQPTTLVCGGCDPRTLLENLDGESGPECLRLFEVAGDDLGMALKSWVPELQRSVRTPDSQILLLLPALAWRRFDARHLQQWCEETRQWLRKRRCTLMVLCHGQEPAVHAELVGLNEELSGLAQLYRRDGSIRYQLHFWHNELGVCAAREFELEQADGVLGLSRAQRSSPQAIRTDDQRVYLAQRSVLEGAPPLSQQWRLFAERDELLLHALKARAASVIVAIEGNDQVEDLARQLHKLRNHCGMALKIIVREMEPCLRYRDERLLLACGANLIVPQKASLAHFLSLTDSVQGQLWHYRSDIEFQALYDRMHPPHVRGLLTPSKFIATLDQVYSGASGEISHQLLKLQSRGGLEIEQYLSQVSLRRYGDIACVLDGTFYLFLFACRADGLEPALSNICRLSWGDIFSACEPLPSVEHLPRKAFIEATELPETFLLAGERVVDNLSQFVGLTGFTPHRTTLSLTEPCA</sequence>
<proteinExistence type="predicted"/>
<gene>
    <name evidence="2" type="primary">bcsE</name>
    <name evidence="2" type="ORF">PS691_01310</name>
</gene>
<organism evidence="2 3">
    <name type="scientific">Pseudomonas fluorescens</name>
    <dbReference type="NCBI Taxonomy" id="294"/>
    <lineage>
        <taxon>Bacteria</taxon>
        <taxon>Pseudomonadati</taxon>
        <taxon>Pseudomonadota</taxon>
        <taxon>Gammaproteobacteria</taxon>
        <taxon>Pseudomonadales</taxon>
        <taxon>Pseudomonadaceae</taxon>
        <taxon>Pseudomonas</taxon>
    </lineage>
</organism>
<protein>
    <recommendedName>
        <fullName evidence="1">Cellulose biosynthesis protein BcsE</fullName>
    </recommendedName>
</protein>
<dbReference type="OrthoDB" id="5840260at2"/>